<gene>
    <name evidence="2" type="ORF">SAMN02910414_00153</name>
</gene>
<dbReference type="Proteomes" id="UP000183918">
    <property type="component" value="Unassembled WGS sequence"/>
</dbReference>
<evidence type="ECO:0000313" key="3">
    <source>
        <dbReference type="Proteomes" id="UP000183918"/>
    </source>
</evidence>
<reference evidence="2 3" key="1">
    <citation type="submission" date="2016-10" db="EMBL/GenBank/DDBJ databases">
        <authorList>
            <person name="de Groot N.N."/>
        </authorList>
    </citation>
    <scope>NUCLEOTIDE SEQUENCE [LARGE SCALE GENOMIC DNA]</scope>
    <source>
        <strain evidence="2 3">DSM 14045</strain>
    </source>
</reference>
<sequence length="307" mass="35406">MGAVVLLSVHLLFVLLFFVLSYKDIVVNSRLMLALVIFIPVVGAITFIAIDYLLVQVHLKGNIKFSLSGKNIKENEAMSKDNSVSEYSSLRNAGLSNDDAVPLEDALIMEDRKLRRSVMLDVLMDDSKNHSHSAIINKARLNDDVEVVHYATAATIEITTDYENKLAELDKKYKEATDDKRKIVLDEYINVIETYINTGILQGRMLRIHQATYFQLLAERINYLNDIDDYEKLANNYIKMKQYDLAEGVISDMAELWPNSEHTWLTQIRLFSTLKRGKDLHELITRIKKGSFYKSRKLQEVIDFWDY</sequence>
<name>A0A1H3F7P6_9FIRM</name>
<keyword evidence="3" id="KW-1185">Reference proteome</keyword>
<keyword evidence="1" id="KW-0812">Transmembrane</keyword>
<keyword evidence="1" id="KW-1133">Transmembrane helix</keyword>
<dbReference type="RefSeq" id="WP_074715103.1">
    <property type="nucleotide sequence ID" value="NZ_FNPG01000004.1"/>
</dbReference>
<dbReference type="InterPro" id="IPR011990">
    <property type="entry name" value="TPR-like_helical_dom_sf"/>
</dbReference>
<accession>A0A1H3F7P6</accession>
<proteinExistence type="predicted"/>
<dbReference type="AlphaFoldDB" id="A0A1H3F7P6"/>
<evidence type="ECO:0000256" key="1">
    <source>
        <dbReference type="SAM" id="Phobius"/>
    </source>
</evidence>
<feature type="transmembrane region" description="Helical" evidence="1">
    <location>
        <begin position="31"/>
        <end position="55"/>
    </location>
</feature>
<evidence type="ECO:0000313" key="2">
    <source>
        <dbReference type="EMBL" id="SDX86214.1"/>
    </source>
</evidence>
<keyword evidence="1" id="KW-0472">Membrane</keyword>
<dbReference type="OrthoDB" id="3196374at2"/>
<dbReference type="SUPFAM" id="SSF48452">
    <property type="entry name" value="TPR-like"/>
    <property type="match status" value="1"/>
</dbReference>
<protein>
    <submittedName>
        <fullName evidence="2">Uncharacterized protein</fullName>
    </submittedName>
</protein>
<dbReference type="STRING" id="1122142.SAMN02910414_00153"/>
<dbReference type="EMBL" id="FNPG01000004">
    <property type="protein sequence ID" value="SDX86214.1"/>
    <property type="molecule type" value="Genomic_DNA"/>
</dbReference>
<organism evidence="2 3">
    <name type="scientific">Lachnobacterium bovis DSM 14045</name>
    <dbReference type="NCBI Taxonomy" id="1122142"/>
    <lineage>
        <taxon>Bacteria</taxon>
        <taxon>Bacillati</taxon>
        <taxon>Bacillota</taxon>
        <taxon>Clostridia</taxon>
        <taxon>Lachnospirales</taxon>
        <taxon>Lachnospiraceae</taxon>
        <taxon>Lachnobacterium</taxon>
    </lineage>
</organism>